<dbReference type="Gene3D" id="3.30.70.1070">
    <property type="entry name" value="Sporulation related repeat"/>
    <property type="match status" value="1"/>
</dbReference>
<dbReference type="Pfam" id="PF05036">
    <property type="entry name" value="SPOR"/>
    <property type="match status" value="1"/>
</dbReference>
<comment type="caution">
    <text evidence="3">The sequence shown here is derived from an EMBL/GenBank/DDBJ whole genome shotgun (WGS) entry which is preliminary data.</text>
</comment>
<dbReference type="Proteomes" id="UP001165363">
    <property type="component" value="Unassembled WGS sequence"/>
</dbReference>
<dbReference type="InterPro" id="IPR007730">
    <property type="entry name" value="SPOR-like_dom"/>
</dbReference>
<dbReference type="SMART" id="SM00028">
    <property type="entry name" value="TPR"/>
    <property type="match status" value="2"/>
</dbReference>
<dbReference type="InterPro" id="IPR036680">
    <property type="entry name" value="SPOR-like_sf"/>
</dbReference>
<dbReference type="PROSITE" id="PS51724">
    <property type="entry name" value="SPOR"/>
    <property type="match status" value="1"/>
</dbReference>
<dbReference type="Gene3D" id="1.25.40.10">
    <property type="entry name" value="Tetratricopeptide repeat domain"/>
    <property type="match status" value="1"/>
</dbReference>
<keyword evidence="4" id="KW-1185">Reference proteome</keyword>
<sequence>MVKNFGSALTALGLIGALSACAHPSANLHTAAVAPVSSKAGLALRAQDALARGDSAAAVDFAEQAVAGTPGEADFRTLLGNAYFAAGRFASAEAAYKDSLTLNGGQAQVVLKLALVTIAQGKSEQAMALLDSARNSLDPSDYGLALALAGQPQMAATVLETAARAVGADARVRQNLALAYALQGEWTAAKTVAAQDIPADQVDARIQQWMAFAKPAHAFDQVAALTGVTPAAADPGQPVRLALNAPQQDVRLAAVEAAPAPAPAFEAAPPMVQQAAAPAPAPVEYAAPVEVAPEPVAIAAADPAPVAPPPAAKAVKAKAKRTTVLAEAKPGLSPRASNLFRKASFAKPVRGNSNAVVQLGAYSSSNFVHVAWNNISKKYPALRGYDPSTARFESAKGTVYRLSVKGFASDSQARDFCASLKSAGGSCFVRDTAGDAPVRLASL</sequence>
<keyword evidence="1" id="KW-0732">Signal</keyword>
<feature type="chain" id="PRO_5046034447" evidence="1">
    <location>
        <begin position="23"/>
        <end position="443"/>
    </location>
</feature>
<dbReference type="RefSeq" id="WP_249846593.1">
    <property type="nucleotide sequence ID" value="NZ_JAMGBD010000001.1"/>
</dbReference>
<protein>
    <submittedName>
        <fullName evidence="3">Tetratricopeptide repeat protein</fullName>
    </submittedName>
</protein>
<dbReference type="Pfam" id="PF14559">
    <property type="entry name" value="TPR_19"/>
    <property type="match status" value="1"/>
</dbReference>
<gene>
    <name evidence="3" type="ORF">LZ536_01820</name>
</gene>
<feature type="domain" description="SPOR" evidence="2">
    <location>
        <begin position="349"/>
        <end position="432"/>
    </location>
</feature>
<dbReference type="SUPFAM" id="SSF48452">
    <property type="entry name" value="TPR-like"/>
    <property type="match status" value="1"/>
</dbReference>
<evidence type="ECO:0000313" key="4">
    <source>
        <dbReference type="Proteomes" id="UP001165363"/>
    </source>
</evidence>
<dbReference type="InterPro" id="IPR011990">
    <property type="entry name" value="TPR-like_helical_dom_sf"/>
</dbReference>
<dbReference type="InterPro" id="IPR019734">
    <property type="entry name" value="TPR_rpt"/>
</dbReference>
<proteinExistence type="predicted"/>
<dbReference type="SUPFAM" id="SSF110997">
    <property type="entry name" value="Sporulation related repeat"/>
    <property type="match status" value="1"/>
</dbReference>
<feature type="signal peptide" evidence="1">
    <location>
        <begin position="1"/>
        <end position="22"/>
    </location>
</feature>
<dbReference type="EMBL" id="JAMGBD010000001">
    <property type="protein sequence ID" value="MCL6682638.1"/>
    <property type="molecule type" value="Genomic_DNA"/>
</dbReference>
<evidence type="ECO:0000313" key="3">
    <source>
        <dbReference type="EMBL" id="MCL6682638.1"/>
    </source>
</evidence>
<name>A0ABT0RJ40_9SPHN</name>
<organism evidence="3 4">
    <name type="scientific">Sphingomonas alba</name>
    <dbReference type="NCBI Taxonomy" id="2908208"/>
    <lineage>
        <taxon>Bacteria</taxon>
        <taxon>Pseudomonadati</taxon>
        <taxon>Pseudomonadota</taxon>
        <taxon>Alphaproteobacteria</taxon>
        <taxon>Sphingomonadales</taxon>
        <taxon>Sphingomonadaceae</taxon>
        <taxon>Sphingomonas</taxon>
    </lineage>
</organism>
<accession>A0ABT0RJ40</accession>
<evidence type="ECO:0000256" key="1">
    <source>
        <dbReference type="SAM" id="SignalP"/>
    </source>
</evidence>
<dbReference type="PROSITE" id="PS51257">
    <property type="entry name" value="PROKAR_LIPOPROTEIN"/>
    <property type="match status" value="1"/>
</dbReference>
<evidence type="ECO:0000259" key="2">
    <source>
        <dbReference type="PROSITE" id="PS51724"/>
    </source>
</evidence>
<reference evidence="3" key="1">
    <citation type="submission" date="2022-05" db="EMBL/GenBank/DDBJ databases">
        <authorList>
            <person name="Jo J.-H."/>
            <person name="Im W.-T."/>
        </authorList>
    </citation>
    <scope>NUCLEOTIDE SEQUENCE</scope>
    <source>
        <strain evidence="3">SE158</strain>
    </source>
</reference>